<keyword evidence="1" id="KW-1133">Transmembrane helix</keyword>
<evidence type="ECO:0000313" key="3">
    <source>
        <dbReference type="Proteomes" id="UP001169063"/>
    </source>
</evidence>
<gene>
    <name evidence="2" type="ORF">Q0812_10270</name>
</gene>
<keyword evidence="3" id="KW-1185">Reference proteome</keyword>
<name>A0ABT8SML2_9CAUL</name>
<dbReference type="Proteomes" id="UP001169063">
    <property type="component" value="Unassembled WGS sequence"/>
</dbReference>
<protein>
    <submittedName>
        <fullName evidence="2">Uncharacterized protein</fullName>
    </submittedName>
</protein>
<feature type="transmembrane region" description="Helical" evidence="1">
    <location>
        <begin position="20"/>
        <end position="40"/>
    </location>
</feature>
<accession>A0ABT8SML2</accession>
<proteinExistence type="predicted"/>
<sequence>MQEWLALKERQLTIKLQRYAMYAAAIGVPIGVATVVVMLLQAG</sequence>
<comment type="caution">
    <text evidence="2">The sequence shown here is derived from an EMBL/GenBank/DDBJ whole genome shotgun (WGS) entry which is preliminary data.</text>
</comment>
<keyword evidence="1" id="KW-0812">Transmembrane</keyword>
<organism evidence="2 3">
    <name type="scientific">Peiella sedimenti</name>
    <dbReference type="NCBI Taxonomy" id="3061083"/>
    <lineage>
        <taxon>Bacteria</taxon>
        <taxon>Pseudomonadati</taxon>
        <taxon>Pseudomonadota</taxon>
        <taxon>Alphaproteobacteria</taxon>
        <taxon>Caulobacterales</taxon>
        <taxon>Caulobacteraceae</taxon>
        <taxon>Peiella</taxon>
    </lineage>
</organism>
<reference evidence="2" key="1">
    <citation type="submission" date="2023-07" db="EMBL/GenBank/DDBJ databases">
        <title>Brevundimonas soil sp. nov., isolated from the soil of chemical plant.</title>
        <authorList>
            <person name="Wu N."/>
        </authorList>
    </citation>
    <scope>NUCLEOTIDE SEQUENCE</scope>
    <source>
        <strain evidence="2">XZ-24</strain>
    </source>
</reference>
<keyword evidence="1" id="KW-0472">Membrane</keyword>
<evidence type="ECO:0000313" key="2">
    <source>
        <dbReference type="EMBL" id="MDO1559810.1"/>
    </source>
</evidence>
<evidence type="ECO:0000256" key="1">
    <source>
        <dbReference type="SAM" id="Phobius"/>
    </source>
</evidence>
<dbReference type="RefSeq" id="WP_302110242.1">
    <property type="nucleotide sequence ID" value="NZ_JAUKTR010000004.1"/>
</dbReference>
<dbReference type="EMBL" id="JAUKTR010000004">
    <property type="protein sequence ID" value="MDO1559810.1"/>
    <property type="molecule type" value="Genomic_DNA"/>
</dbReference>